<feature type="chain" id="PRO_5020471566" description="Secretion system C-terminal sorting domain-containing protein" evidence="1">
    <location>
        <begin position="22"/>
        <end position="126"/>
    </location>
</feature>
<evidence type="ECO:0000313" key="3">
    <source>
        <dbReference type="Proteomes" id="UP000295706"/>
    </source>
</evidence>
<gene>
    <name evidence="2" type="ORF">EZE20_18935</name>
</gene>
<dbReference type="Pfam" id="PF11589">
    <property type="entry name" value="DUF3244"/>
    <property type="match status" value="1"/>
</dbReference>
<evidence type="ECO:0000313" key="2">
    <source>
        <dbReference type="EMBL" id="TDB61822.1"/>
    </source>
</evidence>
<organism evidence="2 3">
    <name type="scientific">Arundinibacter roseus</name>
    <dbReference type="NCBI Taxonomy" id="2070510"/>
    <lineage>
        <taxon>Bacteria</taxon>
        <taxon>Pseudomonadati</taxon>
        <taxon>Bacteroidota</taxon>
        <taxon>Cytophagia</taxon>
        <taxon>Cytophagales</taxon>
        <taxon>Spirosomataceae</taxon>
        <taxon>Arundinibacter</taxon>
    </lineage>
</organism>
<dbReference type="InterPro" id="IPR021638">
    <property type="entry name" value="DUF3244"/>
</dbReference>
<dbReference type="RefSeq" id="WP_132120617.1">
    <property type="nucleotide sequence ID" value="NZ_SMJU01000013.1"/>
</dbReference>
<evidence type="ECO:0000256" key="1">
    <source>
        <dbReference type="SAM" id="SignalP"/>
    </source>
</evidence>
<reference evidence="2 3" key="1">
    <citation type="submission" date="2019-02" db="EMBL/GenBank/DDBJ databases">
        <title>Arundinibacter roseus gen. nov., sp. nov., a new member of the family Cytophagaceae.</title>
        <authorList>
            <person name="Szuroczki S."/>
            <person name="Khayer B."/>
            <person name="Sproer C."/>
            <person name="Toumi M."/>
            <person name="Szabo A."/>
            <person name="Felfoldi T."/>
            <person name="Schumann P."/>
            <person name="Toth E."/>
        </authorList>
    </citation>
    <scope>NUCLEOTIDE SEQUENCE [LARGE SCALE GENOMIC DNA]</scope>
    <source>
        <strain evidence="2 3">DMA-k-7a</strain>
    </source>
</reference>
<name>A0A4R4K590_9BACT</name>
<comment type="caution">
    <text evidence="2">The sequence shown here is derived from an EMBL/GenBank/DDBJ whole genome shotgun (WGS) entry which is preliminary data.</text>
</comment>
<feature type="signal peptide" evidence="1">
    <location>
        <begin position="1"/>
        <end position="21"/>
    </location>
</feature>
<proteinExistence type="predicted"/>
<accession>A0A4R4K590</accession>
<keyword evidence="1" id="KW-0732">Signal</keyword>
<dbReference type="EMBL" id="SMJU01000013">
    <property type="protein sequence ID" value="TDB61822.1"/>
    <property type="molecule type" value="Genomic_DNA"/>
</dbReference>
<protein>
    <recommendedName>
        <fullName evidence="4">Secretion system C-terminal sorting domain-containing protein</fullName>
    </recommendedName>
</protein>
<dbReference type="OrthoDB" id="961604at2"/>
<dbReference type="AlphaFoldDB" id="A0A4R4K590"/>
<dbReference type="Proteomes" id="UP000295706">
    <property type="component" value="Unassembled WGS sequence"/>
</dbReference>
<evidence type="ECO:0008006" key="4">
    <source>
        <dbReference type="Google" id="ProtNLM"/>
    </source>
</evidence>
<keyword evidence="3" id="KW-1185">Reference proteome</keyword>
<sequence length="126" mass="13620">MKTSFKTLIFAFAFGTTAVSAGPGEGSKKATSFATGIYTSQDGRLNVNIEKSLPLNTTVLIMNSQGDILARENVSRKQTKACIKFDLSALQDGEYKLAVVSKVDKEVKEFVISSATAVTQRTLTFE</sequence>